<evidence type="ECO:0000256" key="2">
    <source>
        <dbReference type="ARBA" id="ARBA00022737"/>
    </source>
</evidence>
<feature type="compositionally biased region" description="Basic residues" evidence="4">
    <location>
        <begin position="1"/>
        <end position="18"/>
    </location>
</feature>
<accession>A0A0C2TBL9</accession>
<feature type="region of interest" description="Disordered" evidence="4">
    <location>
        <begin position="1"/>
        <end position="27"/>
    </location>
</feature>
<dbReference type="EMBL" id="KN818252">
    <property type="protein sequence ID" value="KIL64109.1"/>
    <property type="molecule type" value="Genomic_DNA"/>
</dbReference>
<dbReference type="InterPro" id="IPR027417">
    <property type="entry name" value="P-loop_NTPase"/>
</dbReference>
<dbReference type="PROSITE" id="PS50294">
    <property type="entry name" value="WD_REPEATS_REGION"/>
    <property type="match status" value="1"/>
</dbReference>
<evidence type="ECO:0000313" key="6">
    <source>
        <dbReference type="EMBL" id="KIL64109.1"/>
    </source>
</evidence>
<organism evidence="6 7">
    <name type="scientific">Amanita muscaria (strain Koide BX008)</name>
    <dbReference type="NCBI Taxonomy" id="946122"/>
    <lineage>
        <taxon>Eukaryota</taxon>
        <taxon>Fungi</taxon>
        <taxon>Dikarya</taxon>
        <taxon>Basidiomycota</taxon>
        <taxon>Agaricomycotina</taxon>
        <taxon>Agaricomycetes</taxon>
        <taxon>Agaricomycetidae</taxon>
        <taxon>Agaricales</taxon>
        <taxon>Pluteineae</taxon>
        <taxon>Amanitaceae</taxon>
        <taxon>Amanita</taxon>
    </lineage>
</organism>
<dbReference type="Proteomes" id="UP000054549">
    <property type="component" value="Unassembled WGS sequence"/>
</dbReference>
<feature type="domain" description="NACHT" evidence="5">
    <location>
        <begin position="222"/>
        <end position="369"/>
    </location>
</feature>
<dbReference type="Gene3D" id="3.40.50.300">
    <property type="entry name" value="P-loop containing nucleotide triphosphate hydrolases"/>
    <property type="match status" value="1"/>
</dbReference>
<dbReference type="PROSITE" id="PS50082">
    <property type="entry name" value="WD_REPEATS_2"/>
    <property type="match status" value="1"/>
</dbReference>
<evidence type="ECO:0000313" key="7">
    <source>
        <dbReference type="Proteomes" id="UP000054549"/>
    </source>
</evidence>
<dbReference type="PROSITE" id="PS00678">
    <property type="entry name" value="WD_REPEATS_1"/>
    <property type="match status" value="1"/>
</dbReference>
<name>A0A0C2TBL9_AMAMK</name>
<dbReference type="InterPro" id="IPR019775">
    <property type="entry name" value="WD40_repeat_CS"/>
</dbReference>
<keyword evidence="2" id="KW-0677">Repeat</keyword>
<dbReference type="PROSITE" id="PS50837">
    <property type="entry name" value="NACHT"/>
    <property type="match status" value="1"/>
</dbReference>
<dbReference type="Pfam" id="PF00400">
    <property type="entry name" value="WD40"/>
    <property type="match status" value="1"/>
</dbReference>
<dbReference type="InterPro" id="IPR056884">
    <property type="entry name" value="NPHP3-like_N"/>
</dbReference>
<dbReference type="OrthoDB" id="163438at2759"/>
<dbReference type="PANTHER" id="PTHR10039:SF14">
    <property type="entry name" value="NACHT DOMAIN-CONTAINING PROTEIN"/>
    <property type="match status" value="1"/>
</dbReference>
<dbReference type="Gene3D" id="2.130.10.10">
    <property type="entry name" value="YVTN repeat-like/Quinoprotein amine dehydrogenase"/>
    <property type="match status" value="1"/>
</dbReference>
<dbReference type="SMART" id="SM00320">
    <property type="entry name" value="WD40"/>
    <property type="match status" value="1"/>
</dbReference>
<evidence type="ECO:0000256" key="3">
    <source>
        <dbReference type="PROSITE-ProRule" id="PRU00221"/>
    </source>
</evidence>
<proteinExistence type="predicted"/>
<sequence>MPQRTSKAKGKKKNKKNKSSGTPVPTMVAELENQTVTDAHERVNLAMVKDHEHDQERYESTSLGRFPAAEEDLHDVSFMNTSKDMTHFPVLKADDDARAGSLSTMDKGDSPTNAPGQGTASRDKAKIAVGVADSTDHVKMASSKAQVLQNARNFNINNSQFNTAGRDVHVTNNYNDALLTRIAYADGAGIDTTKACLEGTRTEILDEIKGWAATTTDATAPQVLWLSGPAGTGKSAIAHSVARWWIEENGGIGSCFCFNRQATTRHERLFPTIALDLAARLPALKDSLIKLITSQPALATTADVTQQWRKLLQEPLTNIPGGIAEPVVIVIDALDESGGPVSRRHILSILAKDATKLPPNFRILVTSRPLPDIGNVFYNASGVRLESMDKLTPLSTERDIQLYISLRLEGVEGFSNQEFTRLAGKSDGLFEWARLACERIQYAQGFLTERERFEELIHAGEGKGLLDSMYRIILRSILGDQPDGSTINRFRSVLRIVLSTLEPLPMDSLNILHRAARQDYAHYDVRTILRPLASLLSGVSDLSMPIRPLHSTFHEFLTTCDRSGPFFVDVEDINRDLAHACLQVMQQHLCFNICKLESSYVRNSEIADLGERIKGFIKPYLAYSCQFWTDHIKLMPFEADIAEEIKDILLNEKMLFWLEVLALLRLMSMVPSMLSSVASWLQSKDYEEVSAAARDGIRFARMIGGVILESTPHLYLSGLPLLPKNSILSRHLKTKFPKIPRIVFGGGIDWPSLQISIRGHTDWVTSVAFSPDGKRIASGSYDETIYIWDAETGLQMINTSSSDAQSGKLVHVPISRAQVIKFSPAETHALHEPFGLFYGTKELHQDWREHVVLDPHGWVLGPQGHLLVWIPEGNRKHFFWPKVLVAIPKSAVELDLSSMAHGYMWDECYDG</sequence>
<dbReference type="AlphaFoldDB" id="A0A0C2TBL9"/>
<keyword evidence="1 3" id="KW-0853">WD repeat</keyword>
<dbReference type="PANTHER" id="PTHR10039">
    <property type="entry name" value="AMELOGENIN"/>
    <property type="match status" value="1"/>
</dbReference>
<evidence type="ECO:0000256" key="1">
    <source>
        <dbReference type="ARBA" id="ARBA00022574"/>
    </source>
</evidence>
<gene>
    <name evidence="6" type="ORF">M378DRAFT_636119</name>
</gene>
<dbReference type="InterPro" id="IPR036322">
    <property type="entry name" value="WD40_repeat_dom_sf"/>
</dbReference>
<dbReference type="STRING" id="946122.A0A0C2TBL9"/>
<feature type="compositionally biased region" description="Polar residues" evidence="4">
    <location>
        <begin position="110"/>
        <end position="120"/>
    </location>
</feature>
<dbReference type="SUPFAM" id="SSF52540">
    <property type="entry name" value="P-loop containing nucleoside triphosphate hydrolases"/>
    <property type="match status" value="1"/>
</dbReference>
<feature type="region of interest" description="Disordered" evidence="4">
    <location>
        <begin position="100"/>
        <end position="123"/>
    </location>
</feature>
<reference evidence="6 7" key="1">
    <citation type="submission" date="2014-04" db="EMBL/GenBank/DDBJ databases">
        <title>Evolutionary Origins and Diversification of the Mycorrhizal Mutualists.</title>
        <authorList>
            <consortium name="DOE Joint Genome Institute"/>
            <consortium name="Mycorrhizal Genomics Consortium"/>
            <person name="Kohler A."/>
            <person name="Kuo A."/>
            <person name="Nagy L.G."/>
            <person name="Floudas D."/>
            <person name="Copeland A."/>
            <person name="Barry K.W."/>
            <person name="Cichocki N."/>
            <person name="Veneault-Fourrey C."/>
            <person name="LaButti K."/>
            <person name="Lindquist E.A."/>
            <person name="Lipzen A."/>
            <person name="Lundell T."/>
            <person name="Morin E."/>
            <person name="Murat C."/>
            <person name="Riley R."/>
            <person name="Ohm R."/>
            <person name="Sun H."/>
            <person name="Tunlid A."/>
            <person name="Henrissat B."/>
            <person name="Grigoriev I.V."/>
            <person name="Hibbett D.S."/>
            <person name="Martin F."/>
        </authorList>
    </citation>
    <scope>NUCLEOTIDE SEQUENCE [LARGE SCALE GENOMIC DNA]</scope>
    <source>
        <strain evidence="6 7">Koide BX008</strain>
    </source>
</reference>
<dbReference type="InterPro" id="IPR015943">
    <property type="entry name" value="WD40/YVTN_repeat-like_dom_sf"/>
</dbReference>
<evidence type="ECO:0000259" key="5">
    <source>
        <dbReference type="PROSITE" id="PS50837"/>
    </source>
</evidence>
<evidence type="ECO:0000256" key="4">
    <source>
        <dbReference type="SAM" id="MobiDB-lite"/>
    </source>
</evidence>
<dbReference type="HOGENOM" id="CLU_000288_6_0_1"/>
<protein>
    <recommendedName>
        <fullName evidence="5">NACHT domain-containing protein</fullName>
    </recommendedName>
</protein>
<keyword evidence="7" id="KW-1185">Reference proteome</keyword>
<dbReference type="Pfam" id="PF24883">
    <property type="entry name" value="NPHP3_N"/>
    <property type="match status" value="1"/>
</dbReference>
<dbReference type="InParanoid" id="A0A0C2TBL9"/>
<dbReference type="SUPFAM" id="SSF50978">
    <property type="entry name" value="WD40 repeat-like"/>
    <property type="match status" value="1"/>
</dbReference>
<dbReference type="InterPro" id="IPR007111">
    <property type="entry name" value="NACHT_NTPase"/>
</dbReference>
<feature type="repeat" description="WD" evidence="3">
    <location>
        <begin position="757"/>
        <end position="798"/>
    </location>
</feature>
<dbReference type="InterPro" id="IPR001680">
    <property type="entry name" value="WD40_rpt"/>
</dbReference>